<dbReference type="STRING" id="1314776.A0A166I5L2"/>
<dbReference type="PANTHER" id="PTHR34292">
    <property type="entry name" value="OUTER SPORE WALL PROTEIN LDS1"/>
    <property type="match status" value="1"/>
</dbReference>
<sequence>MSIKNKITNEASHVAHVSSDGVTSRAYFYPPLGLIYFITHPSLWAPLRANILPCLLLSFGVIVPMFLFTYLPQAAILSLLNGPLGPINAAALVLSESAFIVTTVAKSFLLEHALLDVFDATLVSEGQEALVSKGRELKPGKSGLEGVKKLGKSISKPLQKFSPEHIIQYVIFLPLNLIPIVGTAAFLIIQGRKSGPGYHARYFQLKGFSNEERTAYIASHKGAYVAFGTASMVMNLVPLASIAFTFTSTVGAALWAAELEKGTKNPGTEVDVKGEQVKDQWASSSKKDL</sequence>
<accession>A0A166I5L2</accession>
<feature type="transmembrane region" description="Helical" evidence="6">
    <location>
        <begin position="166"/>
        <end position="189"/>
    </location>
</feature>
<name>A0A166I5L2_9AGAM</name>
<keyword evidence="4 6" id="KW-0472">Membrane</keyword>
<protein>
    <recommendedName>
        <fullName evidence="9">Outer spore wall protein RRT8</fullName>
    </recommendedName>
</protein>
<dbReference type="GO" id="GO:0005811">
    <property type="term" value="C:lipid droplet"/>
    <property type="evidence" value="ECO:0007669"/>
    <property type="project" value="TreeGrafter"/>
</dbReference>
<dbReference type="PANTHER" id="PTHR34292:SF2">
    <property type="entry name" value="OUTER SPORE WALL PROTEIN LDS1"/>
    <property type="match status" value="1"/>
</dbReference>
<keyword evidence="2 6" id="KW-0812">Transmembrane</keyword>
<feature type="transmembrane region" description="Helical" evidence="6">
    <location>
        <begin position="51"/>
        <end position="71"/>
    </location>
</feature>
<evidence type="ECO:0000256" key="5">
    <source>
        <dbReference type="SAM" id="MobiDB-lite"/>
    </source>
</evidence>
<feature type="region of interest" description="Disordered" evidence="5">
    <location>
        <begin position="264"/>
        <end position="289"/>
    </location>
</feature>
<dbReference type="GO" id="GO:0005619">
    <property type="term" value="C:ascospore wall"/>
    <property type="evidence" value="ECO:0007669"/>
    <property type="project" value="TreeGrafter"/>
</dbReference>
<evidence type="ECO:0000256" key="4">
    <source>
        <dbReference type="ARBA" id="ARBA00023136"/>
    </source>
</evidence>
<evidence type="ECO:0000313" key="7">
    <source>
        <dbReference type="EMBL" id="KZT43417.1"/>
    </source>
</evidence>
<dbReference type="Pfam" id="PF07264">
    <property type="entry name" value="EI24"/>
    <property type="match status" value="1"/>
</dbReference>
<comment type="subcellular location">
    <subcellularLocation>
        <location evidence="1">Membrane</location>
        <topology evidence="1">Multi-pass membrane protein</topology>
    </subcellularLocation>
</comment>
<evidence type="ECO:0000256" key="3">
    <source>
        <dbReference type="ARBA" id="ARBA00022989"/>
    </source>
</evidence>
<evidence type="ECO:0000256" key="1">
    <source>
        <dbReference type="ARBA" id="ARBA00004141"/>
    </source>
</evidence>
<evidence type="ECO:0008006" key="9">
    <source>
        <dbReference type="Google" id="ProtNLM"/>
    </source>
</evidence>
<reference evidence="7 8" key="1">
    <citation type="journal article" date="2016" name="Mol. Biol. Evol.">
        <title>Comparative Genomics of Early-Diverging Mushroom-Forming Fungi Provides Insights into the Origins of Lignocellulose Decay Capabilities.</title>
        <authorList>
            <person name="Nagy L.G."/>
            <person name="Riley R."/>
            <person name="Tritt A."/>
            <person name="Adam C."/>
            <person name="Daum C."/>
            <person name="Floudas D."/>
            <person name="Sun H."/>
            <person name="Yadav J.S."/>
            <person name="Pangilinan J."/>
            <person name="Larsson K.H."/>
            <person name="Matsuura K."/>
            <person name="Barry K."/>
            <person name="Labutti K."/>
            <person name="Kuo R."/>
            <person name="Ohm R.A."/>
            <person name="Bhattacharya S.S."/>
            <person name="Shirouzu T."/>
            <person name="Yoshinaga Y."/>
            <person name="Martin F.M."/>
            <person name="Grigoriev I.V."/>
            <person name="Hibbett D.S."/>
        </authorList>
    </citation>
    <scope>NUCLEOTIDE SEQUENCE [LARGE SCALE GENOMIC DNA]</scope>
    <source>
        <strain evidence="7 8">HHB10207 ss-3</strain>
    </source>
</reference>
<dbReference type="OrthoDB" id="2107885at2759"/>
<evidence type="ECO:0000256" key="2">
    <source>
        <dbReference type="ARBA" id="ARBA00022692"/>
    </source>
</evidence>
<dbReference type="Proteomes" id="UP000076798">
    <property type="component" value="Unassembled WGS sequence"/>
</dbReference>
<dbReference type="InterPro" id="IPR059112">
    <property type="entry name" value="CysZ/EI24"/>
</dbReference>
<evidence type="ECO:0000256" key="6">
    <source>
        <dbReference type="SAM" id="Phobius"/>
    </source>
</evidence>
<dbReference type="InterPro" id="IPR052786">
    <property type="entry name" value="Spore_wall_assembly"/>
</dbReference>
<dbReference type="EMBL" id="KV428008">
    <property type="protein sequence ID" value="KZT43417.1"/>
    <property type="molecule type" value="Genomic_DNA"/>
</dbReference>
<organism evidence="7 8">
    <name type="scientific">Sistotremastrum suecicum HHB10207 ss-3</name>
    <dbReference type="NCBI Taxonomy" id="1314776"/>
    <lineage>
        <taxon>Eukaryota</taxon>
        <taxon>Fungi</taxon>
        <taxon>Dikarya</taxon>
        <taxon>Basidiomycota</taxon>
        <taxon>Agaricomycotina</taxon>
        <taxon>Agaricomycetes</taxon>
        <taxon>Sistotremastrales</taxon>
        <taxon>Sistotremastraceae</taxon>
        <taxon>Sistotremastrum</taxon>
    </lineage>
</organism>
<gene>
    <name evidence="7" type="ORF">SISSUDRAFT_978565</name>
</gene>
<proteinExistence type="predicted"/>
<dbReference type="AlphaFoldDB" id="A0A166I5L2"/>
<keyword evidence="8" id="KW-1185">Reference proteome</keyword>
<keyword evidence="3 6" id="KW-1133">Transmembrane helix</keyword>
<evidence type="ECO:0000313" key="8">
    <source>
        <dbReference type="Proteomes" id="UP000076798"/>
    </source>
</evidence>